<organism evidence="3 4">
    <name type="scientific">Pocillopora meandrina</name>
    <dbReference type="NCBI Taxonomy" id="46732"/>
    <lineage>
        <taxon>Eukaryota</taxon>
        <taxon>Metazoa</taxon>
        <taxon>Cnidaria</taxon>
        <taxon>Anthozoa</taxon>
        <taxon>Hexacorallia</taxon>
        <taxon>Scleractinia</taxon>
        <taxon>Astrocoeniina</taxon>
        <taxon>Pocilloporidae</taxon>
        <taxon>Pocillopora</taxon>
    </lineage>
</organism>
<protein>
    <recommendedName>
        <fullName evidence="2">C2H2-type domain-containing protein</fullName>
    </recommendedName>
</protein>
<dbReference type="Proteomes" id="UP001159428">
    <property type="component" value="Unassembled WGS sequence"/>
</dbReference>
<gene>
    <name evidence="3" type="ORF">PMEA_00015264</name>
</gene>
<sequence>MDEVARNIPSKRQPLPSQLDKRVGLEVCRYDFSEPQYGKDVCDRILCPMKTCIRRFCNEGHDILSAGDMRRAPSERPVKGRSAFVCEVDEAKITGLEMNKIDVFSKLHNVQFEEKSIRVWRSYRIGRGKEISFDQLVLKGQGDTGIVVNEKFFPLHDTCVYQCSDPVTESSEEENDWDDSNISMFECSKPGCVKSFQTFSELKSHLDVGDHCVKVERPSETLYDKLRRDWADRFTTSVNVTENEPSEPNIRQSENVSITALHTVIMGWALHRPRAGSIRLTDKVKKYLTAKFDLGEQSGPKADLQQVSNDMCKTRDEQNRRLFERDEWLTKSQVQGFFSRLAASRGRQQAHSEIEHNPRELFLGKKEAERQQLMAHISNELKPQHPLSYDAFNLCECARDNKPSLFNVSLLKEILHFFEVPFKSRNRKKDLIEQLMSFIQECQCFNEV</sequence>
<reference evidence="3 4" key="1">
    <citation type="submission" date="2022-05" db="EMBL/GenBank/DDBJ databases">
        <authorList>
            <consortium name="Genoscope - CEA"/>
            <person name="William W."/>
        </authorList>
    </citation>
    <scope>NUCLEOTIDE SEQUENCE [LARGE SCALE GENOMIC DNA]</scope>
</reference>
<keyword evidence="4" id="KW-1185">Reference proteome</keyword>
<proteinExistence type="predicted"/>
<dbReference type="EMBL" id="CALNXJ010000027">
    <property type="protein sequence ID" value="CAH3132869.1"/>
    <property type="molecule type" value="Genomic_DNA"/>
</dbReference>
<evidence type="ECO:0000259" key="2">
    <source>
        <dbReference type="PROSITE" id="PS50157"/>
    </source>
</evidence>
<keyword evidence="1" id="KW-0479">Metal-binding</keyword>
<accession>A0AAU9X0P5</accession>
<evidence type="ECO:0000313" key="4">
    <source>
        <dbReference type="Proteomes" id="UP001159428"/>
    </source>
</evidence>
<dbReference type="PROSITE" id="PS50157">
    <property type="entry name" value="ZINC_FINGER_C2H2_2"/>
    <property type="match status" value="1"/>
</dbReference>
<dbReference type="PROSITE" id="PS00028">
    <property type="entry name" value="ZINC_FINGER_C2H2_1"/>
    <property type="match status" value="1"/>
</dbReference>
<comment type="caution">
    <text evidence="3">The sequence shown here is derived from an EMBL/GenBank/DDBJ whole genome shotgun (WGS) entry which is preliminary data.</text>
</comment>
<dbReference type="GO" id="GO:0008270">
    <property type="term" value="F:zinc ion binding"/>
    <property type="evidence" value="ECO:0007669"/>
    <property type="project" value="UniProtKB-KW"/>
</dbReference>
<dbReference type="PANTHER" id="PTHR33845:SF1">
    <property type="entry name" value="C2H2-TYPE DOMAIN-CONTAINING PROTEIN"/>
    <property type="match status" value="1"/>
</dbReference>
<dbReference type="AlphaFoldDB" id="A0AAU9X0P5"/>
<dbReference type="InterPro" id="IPR013087">
    <property type="entry name" value="Znf_C2H2_type"/>
</dbReference>
<dbReference type="PANTHER" id="PTHR33845">
    <property type="entry name" value="C2H2-TYPE DOMAIN-CONTAINING PROTEIN"/>
    <property type="match status" value="1"/>
</dbReference>
<evidence type="ECO:0000256" key="1">
    <source>
        <dbReference type="PROSITE-ProRule" id="PRU00042"/>
    </source>
</evidence>
<keyword evidence="1" id="KW-0862">Zinc</keyword>
<keyword evidence="1" id="KW-0863">Zinc-finger</keyword>
<evidence type="ECO:0000313" key="3">
    <source>
        <dbReference type="EMBL" id="CAH3132869.1"/>
    </source>
</evidence>
<feature type="domain" description="C2H2-type" evidence="2">
    <location>
        <begin position="185"/>
        <end position="211"/>
    </location>
</feature>
<name>A0AAU9X0P5_9CNID</name>